<evidence type="ECO:0000313" key="4">
    <source>
        <dbReference type="Proteomes" id="UP000247099"/>
    </source>
</evidence>
<proteinExistence type="predicted"/>
<dbReference type="EMBL" id="QHJQ01000002">
    <property type="protein sequence ID" value="PXA05093.1"/>
    <property type="molecule type" value="Genomic_DNA"/>
</dbReference>
<dbReference type="NCBIfam" id="TIGR02595">
    <property type="entry name" value="PEP_CTERM"/>
    <property type="match status" value="1"/>
</dbReference>
<dbReference type="AlphaFoldDB" id="A0A317ZLJ0"/>
<name>A0A317ZLJ0_9BACT</name>
<keyword evidence="1" id="KW-1133">Transmembrane helix</keyword>
<evidence type="ECO:0000313" key="3">
    <source>
        <dbReference type="EMBL" id="PXA05093.1"/>
    </source>
</evidence>
<protein>
    <recommendedName>
        <fullName evidence="2">Ice-binding protein C-terminal domain-containing protein</fullName>
    </recommendedName>
</protein>
<dbReference type="Pfam" id="PF07589">
    <property type="entry name" value="PEP-CTERM"/>
    <property type="match status" value="1"/>
</dbReference>
<accession>A0A317ZLJ0</accession>
<dbReference type="InterPro" id="IPR013424">
    <property type="entry name" value="Ice-binding_C"/>
</dbReference>
<dbReference type="InParanoid" id="A0A317ZLJ0"/>
<dbReference type="Proteomes" id="UP000247099">
    <property type="component" value="Unassembled WGS sequence"/>
</dbReference>
<keyword evidence="1" id="KW-0472">Membrane</keyword>
<sequence length="61" mass="6812">MRDESDYGTIADYPDAANANFSFNAYLLADNDLNTILGVPEPSTLVLLGIVRLSLILRRRR</sequence>
<feature type="domain" description="Ice-binding protein C-terminal" evidence="2">
    <location>
        <begin position="39"/>
        <end position="61"/>
    </location>
</feature>
<evidence type="ECO:0000256" key="1">
    <source>
        <dbReference type="SAM" id="Phobius"/>
    </source>
</evidence>
<feature type="transmembrane region" description="Helical" evidence="1">
    <location>
        <begin position="36"/>
        <end position="57"/>
    </location>
</feature>
<reference evidence="3 4" key="1">
    <citation type="submission" date="2018-05" db="EMBL/GenBank/DDBJ databases">
        <title>Coraliomargarita sinensis sp. nov., isolated from a marine solar saltern.</title>
        <authorList>
            <person name="Zhou L.Y."/>
        </authorList>
    </citation>
    <scope>NUCLEOTIDE SEQUENCE [LARGE SCALE GENOMIC DNA]</scope>
    <source>
        <strain evidence="3 4">WN38</strain>
    </source>
</reference>
<organism evidence="3 4">
    <name type="scientific">Coraliomargarita sinensis</name>
    <dbReference type="NCBI Taxonomy" id="2174842"/>
    <lineage>
        <taxon>Bacteria</taxon>
        <taxon>Pseudomonadati</taxon>
        <taxon>Verrucomicrobiota</taxon>
        <taxon>Opitutia</taxon>
        <taxon>Puniceicoccales</taxon>
        <taxon>Coraliomargaritaceae</taxon>
        <taxon>Coraliomargarita</taxon>
    </lineage>
</organism>
<gene>
    <name evidence="3" type="ORF">DDZ13_03775</name>
</gene>
<evidence type="ECO:0000259" key="2">
    <source>
        <dbReference type="Pfam" id="PF07589"/>
    </source>
</evidence>
<keyword evidence="1" id="KW-0812">Transmembrane</keyword>
<comment type="caution">
    <text evidence="3">The sequence shown here is derived from an EMBL/GenBank/DDBJ whole genome shotgun (WGS) entry which is preliminary data.</text>
</comment>
<keyword evidence="4" id="KW-1185">Reference proteome</keyword>